<proteinExistence type="predicted"/>
<comment type="caution">
    <text evidence="2">The sequence shown here is derived from an EMBL/GenBank/DDBJ whole genome shotgun (WGS) entry which is preliminary data.</text>
</comment>
<dbReference type="AlphaFoldDB" id="A0A051TVA3"/>
<dbReference type="HOGENOM" id="CLU_2383089_0_0_11"/>
<accession>A0A051TVA3</accession>
<evidence type="ECO:0000256" key="1">
    <source>
        <dbReference type="SAM" id="MobiDB-lite"/>
    </source>
</evidence>
<dbReference type="EMBL" id="JLXW01000010">
    <property type="protein sequence ID" value="KBZ60583.1"/>
    <property type="molecule type" value="Genomic_DNA"/>
</dbReference>
<protein>
    <submittedName>
        <fullName evidence="2">Uncharacterized protein</fullName>
    </submittedName>
</protein>
<reference evidence="2 3" key="1">
    <citation type="submission" date="2014-04" db="EMBL/GenBank/DDBJ databases">
        <title>The Genome Sequence of Mycobacterium tuberculosis TKK-01-0051.</title>
        <authorList>
            <consortium name="The Broad Institute Genomics Platform"/>
            <consortium name="The Broad Institute Genome Sequencing Center for Infectious Disease"/>
            <person name="Earl A.M."/>
            <person name="Cohen K."/>
            <person name="Pym A."/>
            <person name="Bishai W."/>
            <person name="Maharaj K."/>
            <person name="Desjardins C."/>
            <person name="Abeel T."/>
            <person name="Young S."/>
            <person name="Zeng Q."/>
            <person name="Gargeya S."/>
            <person name="Abouelleil A."/>
            <person name="Alvarado L."/>
            <person name="Chapman S.B."/>
            <person name="Gainer-Dewar J."/>
            <person name="Goldberg J."/>
            <person name="Griggs A."/>
            <person name="Gujja S."/>
            <person name="Hansen M."/>
            <person name="Howarth C."/>
            <person name="Imamovic A."/>
            <person name="Larimer J."/>
            <person name="Murphy C."/>
            <person name="Naylor J."/>
            <person name="Pearson M."/>
            <person name="Poon T.W."/>
            <person name="Priest M."/>
            <person name="Roberts A."/>
            <person name="Saif S."/>
            <person name="Shea T."/>
            <person name="Sykes S."/>
            <person name="Wortman J."/>
            <person name="Nusbaum C."/>
            <person name="Birren B."/>
        </authorList>
    </citation>
    <scope>NUCLEOTIDE SEQUENCE [LARGE SCALE GENOMIC DNA]</scope>
    <source>
        <strain evidence="2 3">TKK-01-0051</strain>
    </source>
</reference>
<name>A0A051TVA3_9MYCO</name>
<gene>
    <name evidence="2" type="ORF">K875_03529</name>
</gene>
<evidence type="ECO:0000313" key="2">
    <source>
        <dbReference type="EMBL" id="KBZ60583.1"/>
    </source>
</evidence>
<evidence type="ECO:0000313" key="3">
    <source>
        <dbReference type="Proteomes" id="UP000025947"/>
    </source>
</evidence>
<keyword evidence="3" id="KW-1185">Reference proteome</keyword>
<dbReference type="Proteomes" id="UP000025947">
    <property type="component" value="Unassembled WGS sequence"/>
</dbReference>
<sequence>MGRAYARHLRLSRRNARPRNIAVTKSLDPDRAIRVLHFEMARKTCETNVQPAAKTRPQTPFSYVATAPIGAPPARPPACSDWHLPGRRPVALAP</sequence>
<organism evidence="2 3">
    <name type="scientific">Mycobacterium [tuberculosis] TKK-01-0051</name>
    <dbReference type="NCBI Taxonomy" id="1324261"/>
    <lineage>
        <taxon>Bacteria</taxon>
        <taxon>Bacillati</taxon>
        <taxon>Actinomycetota</taxon>
        <taxon>Actinomycetes</taxon>
        <taxon>Mycobacteriales</taxon>
        <taxon>Mycobacteriaceae</taxon>
        <taxon>Mycobacterium</taxon>
        <taxon>Mycobacterium avium complex (MAC)</taxon>
    </lineage>
</organism>
<feature type="region of interest" description="Disordered" evidence="1">
    <location>
        <begin position="74"/>
        <end position="94"/>
    </location>
</feature>